<accession>A0ABP8XY40</accession>
<proteinExistence type="predicted"/>
<reference evidence="3" key="1">
    <citation type="journal article" date="2019" name="Int. J. Syst. Evol. Microbiol.">
        <title>The Global Catalogue of Microorganisms (GCM) 10K type strain sequencing project: providing services to taxonomists for standard genome sequencing and annotation.</title>
        <authorList>
            <consortium name="The Broad Institute Genomics Platform"/>
            <consortium name="The Broad Institute Genome Sequencing Center for Infectious Disease"/>
            <person name="Wu L."/>
            <person name="Ma J."/>
        </authorList>
    </citation>
    <scope>NUCLEOTIDE SEQUENCE [LARGE SCALE GENOMIC DNA]</scope>
    <source>
        <strain evidence="3">JCM 17975</strain>
    </source>
</reference>
<keyword evidence="3" id="KW-1185">Reference proteome</keyword>
<feature type="compositionally biased region" description="Basic and acidic residues" evidence="1">
    <location>
        <begin position="48"/>
        <end position="60"/>
    </location>
</feature>
<name>A0ABP8XY40_9MICO</name>
<dbReference type="EMBL" id="BAABHM010000025">
    <property type="protein sequence ID" value="GAA4716725.1"/>
    <property type="molecule type" value="Genomic_DNA"/>
</dbReference>
<feature type="region of interest" description="Disordered" evidence="1">
    <location>
        <begin position="48"/>
        <end position="79"/>
    </location>
</feature>
<gene>
    <name evidence="2" type="ORF">GCM10023198_45250</name>
</gene>
<evidence type="ECO:0000256" key="1">
    <source>
        <dbReference type="SAM" id="MobiDB-lite"/>
    </source>
</evidence>
<comment type="caution">
    <text evidence="2">The sequence shown here is derived from an EMBL/GenBank/DDBJ whole genome shotgun (WGS) entry which is preliminary data.</text>
</comment>
<dbReference type="RefSeq" id="WP_253874896.1">
    <property type="nucleotide sequence ID" value="NZ_BAABHM010000025.1"/>
</dbReference>
<protein>
    <submittedName>
        <fullName evidence="2">Uncharacterized protein</fullName>
    </submittedName>
</protein>
<sequence length="165" mass="18395">MLQESSFEVTDADGNKVKIKPAPRCKHEKIEPDDDYYTNGKIKEGLGGDWRHPMYDKDEGTYPGTNFDGDVPSDRGDKSQSLVEEHLKAFPDKNIIVRHRDIGLEFGPDLKGKVHLVTVGEFHVVGLDSGTVTRDGDGGYLNWSFDGNYSRPGDNKVVKFKPIGE</sequence>
<evidence type="ECO:0000313" key="3">
    <source>
        <dbReference type="Proteomes" id="UP001500843"/>
    </source>
</evidence>
<dbReference type="Proteomes" id="UP001500843">
    <property type="component" value="Unassembled WGS sequence"/>
</dbReference>
<evidence type="ECO:0000313" key="2">
    <source>
        <dbReference type="EMBL" id="GAA4716725.1"/>
    </source>
</evidence>
<organism evidence="2 3">
    <name type="scientific">Promicromonospora umidemergens</name>
    <dbReference type="NCBI Taxonomy" id="629679"/>
    <lineage>
        <taxon>Bacteria</taxon>
        <taxon>Bacillati</taxon>
        <taxon>Actinomycetota</taxon>
        <taxon>Actinomycetes</taxon>
        <taxon>Micrococcales</taxon>
        <taxon>Promicromonosporaceae</taxon>
        <taxon>Promicromonospora</taxon>
    </lineage>
</organism>